<reference evidence="2" key="1">
    <citation type="submission" date="2021-03" db="EMBL/GenBank/DDBJ databases">
        <title>Draft genome sequence of rust myrtle Austropuccinia psidii MF-1, a brazilian biotype.</title>
        <authorList>
            <person name="Quecine M.C."/>
            <person name="Pachon D.M.R."/>
            <person name="Bonatelli M.L."/>
            <person name="Correr F.H."/>
            <person name="Franceschini L.M."/>
            <person name="Leite T.F."/>
            <person name="Margarido G.R.A."/>
            <person name="Almeida C.A."/>
            <person name="Ferrarezi J.A."/>
            <person name="Labate C.A."/>
        </authorList>
    </citation>
    <scope>NUCLEOTIDE SEQUENCE</scope>
    <source>
        <strain evidence="2">MF-1</strain>
    </source>
</reference>
<keyword evidence="3" id="KW-1185">Reference proteome</keyword>
<sequence length="111" mass="12662">MSSRRSRSFSGFFCGLPTTPHSPRDRLGDNEDKTREESMEEEVSDENLVADYLEDEPEAPADPNIFVSDQTLISQSEPSLLRMMEKMNQFMGQPTKAIFPRITSRAPEFKT</sequence>
<proteinExistence type="predicted"/>
<gene>
    <name evidence="2" type="ORF">O181_008472</name>
</gene>
<evidence type="ECO:0000256" key="1">
    <source>
        <dbReference type="SAM" id="MobiDB-lite"/>
    </source>
</evidence>
<protein>
    <submittedName>
        <fullName evidence="2">Uncharacterized protein</fullName>
    </submittedName>
</protein>
<dbReference type="EMBL" id="AVOT02001962">
    <property type="protein sequence ID" value="MBW0468757.1"/>
    <property type="molecule type" value="Genomic_DNA"/>
</dbReference>
<organism evidence="2 3">
    <name type="scientific">Austropuccinia psidii MF-1</name>
    <dbReference type="NCBI Taxonomy" id="1389203"/>
    <lineage>
        <taxon>Eukaryota</taxon>
        <taxon>Fungi</taxon>
        <taxon>Dikarya</taxon>
        <taxon>Basidiomycota</taxon>
        <taxon>Pucciniomycotina</taxon>
        <taxon>Pucciniomycetes</taxon>
        <taxon>Pucciniales</taxon>
        <taxon>Sphaerophragmiaceae</taxon>
        <taxon>Austropuccinia</taxon>
    </lineage>
</organism>
<name>A0A9Q3BNV3_9BASI</name>
<evidence type="ECO:0000313" key="3">
    <source>
        <dbReference type="Proteomes" id="UP000765509"/>
    </source>
</evidence>
<accession>A0A9Q3BNV3</accession>
<feature type="region of interest" description="Disordered" evidence="1">
    <location>
        <begin position="1"/>
        <end position="46"/>
    </location>
</feature>
<dbReference type="Proteomes" id="UP000765509">
    <property type="component" value="Unassembled WGS sequence"/>
</dbReference>
<dbReference type="AlphaFoldDB" id="A0A9Q3BNV3"/>
<comment type="caution">
    <text evidence="2">The sequence shown here is derived from an EMBL/GenBank/DDBJ whole genome shotgun (WGS) entry which is preliminary data.</text>
</comment>
<feature type="compositionally biased region" description="Basic and acidic residues" evidence="1">
    <location>
        <begin position="22"/>
        <end position="37"/>
    </location>
</feature>
<evidence type="ECO:0000313" key="2">
    <source>
        <dbReference type="EMBL" id="MBW0468757.1"/>
    </source>
</evidence>
<dbReference type="OrthoDB" id="9997817at2759"/>